<gene>
    <name evidence="2" type="ORF">GA0070612_1401</name>
</gene>
<dbReference type="EMBL" id="LT607409">
    <property type="protein sequence ID" value="SCE82967.1"/>
    <property type="molecule type" value="Genomic_DNA"/>
</dbReference>
<dbReference type="Proteomes" id="UP000198224">
    <property type="component" value="Chromosome I"/>
</dbReference>
<sequence>MDTSAGLLVDAALLTLKVISVGTTGLYLATLGNPAELRGAAWIIRYLNAAPPTAIFRWRSDQGYEVVVYNAATDAEDVKPALFKPARWSPTYLLWPKRRPQPRKVMVRAALHAFVLRLILFFCFFLGSFCLLGWLAVTESPRWLAAMAVLAVDQWAFAHSDMYFVWHRWWLFAVVGAGVWVYLQGGTSETIAVCGVGVLVVLTILGRSYFARNWRFHQMRELQVGPFDPSRRRRLK</sequence>
<evidence type="ECO:0000256" key="1">
    <source>
        <dbReference type="SAM" id="Phobius"/>
    </source>
</evidence>
<proteinExistence type="predicted"/>
<keyword evidence="1" id="KW-1133">Transmembrane helix</keyword>
<keyword evidence="1" id="KW-0812">Transmembrane</keyword>
<dbReference type="RefSeq" id="WP_088987169.1">
    <property type="nucleotide sequence ID" value="NZ_LT607409.1"/>
</dbReference>
<reference evidence="3" key="1">
    <citation type="submission" date="2016-06" db="EMBL/GenBank/DDBJ databases">
        <authorList>
            <person name="Varghese N."/>
            <person name="Submissions Spin"/>
        </authorList>
    </citation>
    <scope>NUCLEOTIDE SEQUENCE [LARGE SCALE GENOMIC DNA]</scope>
    <source>
        <strain evidence="3">DSM 45160</strain>
    </source>
</reference>
<feature type="transmembrane region" description="Helical" evidence="1">
    <location>
        <begin position="190"/>
        <end position="210"/>
    </location>
</feature>
<keyword evidence="3" id="KW-1185">Reference proteome</keyword>
<protein>
    <submittedName>
        <fullName evidence="2">Uncharacterized protein</fullName>
    </submittedName>
</protein>
<keyword evidence="1" id="KW-0472">Membrane</keyword>
<feature type="transmembrane region" description="Helical" evidence="1">
    <location>
        <begin position="165"/>
        <end position="184"/>
    </location>
</feature>
<dbReference type="AlphaFoldDB" id="A0A1C4VG29"/>
<evidence type="ECO:0000313" key="2">
    <source>
        <dbReference type="EMBL" id="SCE82967.1"/>
    </source>
</evidence>
<accession>A0A1C4VG29</accession>
<name>A0A1C4VG29_9ACTN</name>
<organism evidence="2 3">
    <name type="scientific">Micromonospora chokoriensis</name>
    <dbReference type="NCBI Taxonomy" id="356851"/>
    <lineage>
        <taxon>Bacteria</taxon>
        <taxon>Bacillati</taxon>
        <taxon>Actinomycetota</taxon>
        <taxon>Actinomycetes</taxon>
        <taxon>Micromonosporales</taxon>
        <taxon>Micromonosporaceae</taxon>
        <taxon>Micromonospora</taxon>
    </lineage>
</organism>
<feature type="transmembrane region" description="Helical" evidence="1">
    <location>
        <begin position="109"/>
        <end position="136"/>
    </location>
</feature>
<evidence type="ECO:0000313" key="3">
    <source>
        <dbReference type="Proteomes" id="UP000198224"/>
    </source>
</evidence>